<sequence length="252" mass="27488">MRRQYLLIAWVLGFGCASPPAPSSPPPSTAAAPEVPITPTPTPTSTSTTSPTPTPPTTAAIKIPITLGWRRLTPSGIDLFQKLQSGEIRLGMTREEIVRVLEHDPTSTETDSDGDWHFHAMVNGLRGDWNFDITYGCLSRLSFEEYRAVDKNTLGGASPDDHEQATREVAAKAHATMNDLTLLFGAPIRVRKGGRVHKNDTNAVASRYLLDARWSTPSQRVKLSSMTDWGKGELSIVTRILIAPLAATEDDD</sequence>
<evidence type="ECO:0000256" key="2">
    <source>
        <dbReference type="SAM" id="SignalP"/>
    </source>
</evidence>
<evidence type="ECO:0000256" key="1">
    <source>
        <dbReference type="SAM" id="MobiDB-lite"/>
    </source>
</evidence>
<proteinExistence type="predicted"/>
<evidence type="ECO:0008006" key="5">
    <source>
        <dbReference type="Google" id="ProtNLM"/>
    </source>
</evidence>
<dbReference type="PROSITE" id="PS51257">
    <property type="entry name" value="PROKAR_LIPOPROTEIN"/>
    <property type="match status" value="1"/>
</dbReference>
<evidence type="ECO:0000313" key="3">
    <source>
        <dbReference type="EMBL" id="MDC3989272.1"/>
    </source>
</evidence>
<name>A0A9X4B0K9_9BACT</name>
<dbReference type="EMBL" id="JAGTJJ010000102">
    <property type="protein sequence ID" value="MDC3989272.1"/>
    <property type="molecule type" value="Genomic_DNA"/>
</dbReference>
<feature type="compositionally biased region" description="Low complexity" evidence="1">
    <location>
        <begin position="43"/>
        <end position="59"/>
    </location>
</feature>
<dbReference type="AlphaFoldDB" id="A0A9X4B0K9"/>
<protein>
    <recommendedName>
        <fullName evidence="5">Lipoprotein</fullName>
    </recommendedName>
</protein>
<feature type="compositionally biased region" description="Pro residues" evidence="1">
    <location>
        <begin position="19"/>
        <end position="28"/>
    </location>
</feature>
<feature type="region of interest" description="Disordered" evidence="1">
    <location>
        <begin position="19"/>
        <end position="59"/>
    </location>
</feature>
<gene>
    <name evidence="3" type="ORF">KEG57_52905</name>
</gene>
<reference evidence="3 4" key="1">
    <citation type="submission" date="2021-04" db="EMBL/GenBank/DDBJ databases">
        <title>Genome analysis of Polyangium sp.</title>
        <authorList>
            <person name="Li Y."/>
            <person name="Wang J."/>
        </authorList>
    </citation>
    <scope>NUCLEOTIDE SEQUENCE [LARGE SCALE GENOMIC DNA]</scope>
    <source>
        <strain evidence="3 4">SDU14</strain>
    </source>
</reference>
<dbReference type="RefSeq" id="WP_272428850.1">
    <property type="nucleotide sequence ID" value="NZ_JAGTJJ010000102.1"/>
</dbReference>
<keyword evidence="4" id="KW-1185">Reference proteome</keyword>
<keyword evidence="2" id="KW-0732">Signal</keyword>
<comment type="caution">
    <text evidence="3">The sequence shown here is derived from an EMBL/GenBank/DDBJ whole genome shotgun (WGS) entry which is preliminary data.</text>
</comment>
<evidence type="ECO:0000313" key="4">
    <source>
        <dbReference type="Proteomes" id="UP001151081"/>
    </source>
</evidence>
<accession>A0A9X4B0K9</accession>
<organism evidence="3 4">
    <name type="scientific">Polyangium jinanense</name>
    <dbReference type="NCBI Taxonomy" id="2829994"/>
    <lineage>
        <taxon>Bacteria</taxon>
        <taxon>Pseudomonadati</taxon>
        <taxon>Myxococcota</taxon>
        <taxon>Polyangia</taxon>
        <taxon>Polyangiales</taxon>
        <taxon>Polyangiaceae</taxon>
        <taxon>Polyangium</taxon>
    </lineage>
</organism>
<dbReference type="Proteomes" id="UP001151081">
    <property type="component" value="Unassembled WGS sequence"/>
</dbReference>
<feature type="chain" id="PRO_5040791530" description="Lipoprotein" evidence="2">
    <location>
        <begin position="24"/>
        <end position="252"/>
    </location>
</feature>
<feature type="signal peptide" evidence="2">
    <location>
        <begin position="1"/>
        <end position="23"/>
    </location>
</feature>